<evidence type="ECO:0000313" key="3">
    <source>
        <dbReference type="Proteomes" id="UP001345013"/>
    </source>
</evidence>
<comment type="caution">
    <text evidence="2">The sequence shown here is derived from an EMBL/GenBank/DDBJ whole genome shotgun (WGS) entry which is preliminary data.</text>
</comment>
<feature type="compositionally biased region" description="Polar residues" evidence="1">
    <location>
        <begin position="969"/>
        <end position="1003"/>
    </location>
</feature>
<sequence>MSDDNPWRRAYRGSALVAFSSLKPQLGAQKSLDGKRVLKLCRIYQVEGCKRFDESNHIRALVTDGDLALYGRTITTTSSPYLNRLNTAYTVQYVHGRHRLAAAEAFLLAEDHWWPVDFYIVTGLSQDLTRRACDNFENSQPFSDGIIFRELLSSQSDAYTKIWLARLTESKRRDYRQLCRQQRLSPLLDAFRKLTIFEGLWHDFRLGTFHRILTLRCLEELVDYLHTVFGVWFALASAEHAGTVDSYTVRTLQGRAPYMSLADRNFITDKFKQGLLFSGVKDTAQRETLQSDCIHIQRIIPSLYTFMEDSKWIEPSCHILRKLTPFSRLNVRKALSDCFLTMDTTPNGTRFTVAYRKLWLFTLRHFADLDTLQPRLESRNGTVLQRDSSGVMWKVFTRYAVRLGFRIPNVADDDSTSYQHKPREPAQWTSTTHVPFKLKHRCGRMYDGAYMVNQAQLFYEDIYEAPAPATGPHIACFTIARDTFHAFLGGCCDQSLTIFPETEDESTMHWNEICDKVDLIAARGPECAAPFLDNPPRIAVTQDSSTAIAAPVDDPFTIAAPQDNPLLMTATQDDLFDTPIVFPELEYSAATGVDTDMELTLVPTLQLGESVEFANDKAHQPTRPPGKRTKATNRRAASARPLGAVNMLDLGFAEAANKKSEAANKKIGRRPWRGRRGAGQGRSEAANKKIGTSKAITKLLQRRTAGVGPTAPTRVDGDGIPPANVQSRSDAQSMPPAAQGPDDGSRHTQTAPNQDAIEPRTGEDALRTKRKRESDDNLRDPKRPRPDDERLGNRLKEAVEQPALEPVVRVIEYRGGAEEVKVTVCTQHAQYQSMWAKYDQRRFFPREAWFDPVAQDVLLVPPTTFHGQWIDGGPLPCRYGDQGRYRALGTVVFTEQGCLFQTRVLLNKDTKDPEPVLAPGTGTTPAPEDLVPPSAMLVEAPSQAAAVTLPPDGSVAATASLPIAGSPVQITLPSPGSQARDTSLPIQNSVQGSSDGSPAQSAKAQGPHSSDRTEELVNRLKKIMDRRPNDASFYLLTFAGSRWSQRKFSNTGQEQFTRRAIGEDMTVAKVLCNGSTKCFQFPTCAGTWTDFEISPASETTTNLGVLVCRPRMRQYVSDLSWEKHVSQAGKEAPNSESDGIL</sequence>
<dbReference type="Proteomes" id="UP001345013">
    <property type="component" value="Unassembled WGS sequence"/>
</dbReference>
<proteinExistence type="predicted"/>
<gene>
    <name evidence="2" type="ORF">LTR24_004494</name>
</gene>
<feature type="region of interest" description="Disordered" evidence="1">
    <location>
        <begin position="910"/>
        <end position="929"/>
    </location>
</feature>
<keyword evidence="3" id="KW-1185">Reference proteome</keyword>
<feature type="region of interest" description="Disordered" evidence="1">
    <location>
        <begin position="658"/>
        <end position="797"/>
    </location>
</feature>
<protein>
    <submittedName>
        <fullName evidence="2">Uncharacterized protein</fullName>
    </submittedName>
</protein>
<name>A0ABR0KBV8_9EURO</name>
<accession>A0ABR0KBV8</accession>
<reference evidence="2 3" key="1">
    <citation type="submission" date="2023-08" db="EMBL/GenBank/DDBJ databases">
        <title>Black Yeasts Isolated from many extreme environments.</title>
        <authorList>
            <person name="Coleine C."/>
            <person name="Stajich J.E."/>
            <person name="Selbmann L."/>
        </authorList>
    </citation>
    <scope>NUCLEOTIDE SEQUENCE [LARGE SCALE GENOMIC DNA]</scope>
    <source>
        <strain evidence="2 3">CCFEE 5885</strain>
    </source>
</reference>
<feature type="compositionally biased region" description="Basic and acidic residues" evidence="1">
    <location>
        <begin position="757"/>
        <end position="797"/>
    </location>
</feature>
<feature type="region of interest" description="Disordered" evidence="1">
    <location>
        <begin position="969"/>
        <end position="1015"/>
    </location>
</feature>
<dbReference type="InterPro" id="IPR022198">
    <property type="entry name" value="DUF3723"/>
</dbReference>
<dbReference type="Pfam" id="PF12520">
    <property type="entry name" value="DUF3723"/>
    <property type="match status" value="1"/>
</dbReference>
<evidence type="ECO:0000256" key="1">
    <source>
        <dbReference type="SAM" id="MobiDB-lite"/>
    </source>
</evidence>
<organism evidence="2 3">
    <name type="scientific">Lithohypha guttulata</name>
    <dbReference type="NCBI Taxonomy" id="1690604"/>
    <lineage>
        <taxon>Eukaryota</taxon>
        <taxon>Fungi</taxon>
        <taxon>Dikarya</taxon>
        <taxon>Ascomycota</taxon>
        <taxon>Pezizomycotina</taxon>
        <taxon>Eurotiomycetes</taxon>
        <taxon>Chaetothyriomycetidae</taxon>
        <taxon>Chaetothyriales</taxon>
        <taxon>Trichomeriaceae</taxon>
        <taxon>Lithohypha</taxon>
    </lineage>
</organism>
<dbReference type="EMBL" id="JAVRRG010000046">
    <property type="protein sequence ID" value="KAK5093233.1"/>
    <property type="molecule type" value="Genomic_DNA"/>
</dbReference>
<feature type="region of interest" description="Disordered" evidence="1">
    <location>
        <begin position="614"/>
        <end position="642"/>
    </location>
</feature>
<feature type="compositionally biased region" description="Basic residues" evidence="1">
    <location>
        <begin position="666"/>
        <end position="676"/>
    </location>
</feature>
<evidence type="ECO:0000313" key="2">
    <source>
        <dbReference type="EMBL" id="KAK5093233.1"/>
    </source>
</evidence>